<name>A0A1I5Z2H8_9RHOB</name>
<reference evidence="4" key="1">
    <citation type="submission" date="2016-10" db="EMBL/GenBank/DDBJ databases">
        <authorList>
            <person name="Varghese N."/>
            <person name="Submissions S."/>
        </authorList>
    </citation>
    <scope>NUCLEOTIDE SEQUENCE [LARGE SCALE GENOMIC DNA]</scope>
    <source>
        <strain evidence="4">JCM 10271</strain>
    </source>
</reference>
<dbReference type="EMBL" id="FOXV01000007">
    <property type="protein sequence ID" value="SFQ50661.1"/>
    <property type="molecule type" value="Genomic_DNA"/>
</dbReference>
<evidence type="ECO:0000313" key="3">
    <source>
        <dbReference type="EMBL" id="SFQ50661.1"/>
    </source>
</evidence>
<sequence>MTMTRMISATALAAVLGAGGFWAIERLGAPDTAEFELPGAAQAQDNADAGESADAEGTETEAAQADGGVQEMTLGAEDAAVEVIEYASYTCPHCATFHQNVFDRIKENYVDTGDVKFTYREVYFDKYGMWASLVARCGGNQERFFGITDMIYEQQSEWVRAGSDAAVADELRRIGRVAGLDGDQLESCLTDGDKLRTLVEWYRTNATEDGIQSTPSFVIDGELHSNMNYDDFAALLDEKIAEAE</sequence>
<comment type="similarity">
    <text evidence="1">Belongs to the thioredoxin family. DsbA subfamily.</text>
</comment>
<dbReference type="Proteomes" id="UP000243106">
    <property type="component" value="Unassembled WGS sequence"/>
</dbReference>
<keyword evidence="3" id="KW-0413">Isomerase</keyword>
<dbReference type="PANTHER" id="PTHR13887:SF56">
    <property type="entry name" value="THIOREDOXIN-LIKE REDUCTASE RV2466C"/>
    <property type="match status" value="1"/>
</dbReference>
<dbReference type="InterPro" id="IPR036249">
    <property type="entry name" value="Thioredoxin-like_sf"/>
</dbReference>
<accession>A0A1I5Z2H8</accession>
<dbReference type="SUPFAM" id="SSF52833">
    <property type="entry name" value="Thioredoxin-like"/>
    <property type="match status" value="1"/>
</dbReference>
<protein>
    <submittedName>
        <fullName evidence="3">Protein-disulfide isomerase</fullName>
    </submittedName>
</protein>
<dbReference type="Gene3D" id="3.40.30.10">
    <property type="entry name" value="Glutaredoxin"/>
    <property type="match status" value="1"/>
</dbReference>
<dbReference type="Pfam" id="PF13462">
    <property type="entry name" value="Thioredoxin_4"/>
    <property type="match status" value="1"/>
</dbReference>
<evidence type="ECO:0000313" key="4">
    <source>
        <dbReference type="Proteomes" id="UP000243106"/>
    </source>
</evidence>
<organism evidence="3 4">
    <name type="scientific">Roseivivax halotolerans</name>
    <dbReference type="NCBI Taxonomy" id="93684"/>
    <lineage>
        <taxon>Bacteria</taxon>
        <taxon>Pseudomonadati</taxon>
        <taxon>Pseudomonadota</taxon>
        <taxon>Alphaproteobacteria</taxon>
        <taxon>Rhodobacterales</taxon>
        <taxon>Roseobacteraceae</taxon>
        <taxon>Roseivivax</taxon>
    </lineage>
</organism>
<dbReference type="InterPro" id="IPR012336">
    <property type="entry name" value="Thioredoxin-like_fold"/>
</dbReference>
<evidence type="ECO:0000259" key="2">
    <source>
        <dbReference type="Pfam" id="PF13462"/>
    </source>
</evidence>
<dbReference type="AlphaFoldDB" id="A0A1I5Z2H8"/>
<proteinExistence type="inferred from homology"/>
<gene>
    <name evidence="3" type="ORF">SAMN05421853_107183</name>
</gene>
<dbReference type="STRING" id="93684.SAMN05421853_107183"/>
<dbReference type="GO" id="GO:0016853">
    <property type="term" value="F:isomerase activity"/>
    <property type="evidence" value="ECO:0007669"/>
    <property type="project" value="UniProtKB-KW"/>
</dbReference>
<evidence type="ECO:0000256" key="1">
    <source>
        <dbReference type="ARBA" id="ARBA00005791"/>
    </source>
</evidence>
<dbReference type="PANTHER" id="PTHR13887">
    <property type="entry name" value="GLUTATHIONE S-TRANSFERASE KAPPA"/>
    <property type="match status" value="1"/>
</dbReference>
<feature type="domain" description="Thioredoxin-like fold" evidence="2">
    <location>
        <begin position="70"/>
        <end position="238"/>
    </location>
</feature>
<keyword evidence="4" id="KW-1185">Reference proteome</keyword>